<dbReference type="Proteomes" id="UP000298663">
    <property type="component" value="Unassembled WGS sequence"/>
</dbReference>
<accession>A0A4U5M7W5</accession>
<name>A0A4U5M7W5_STECR</name>
<dbReference type="AlphaFoldDB" id="A0A4U5M7W5"/>
<reference evidence="2 3" key="1">
    <citation type="journal article" date="2015" name="Genome Biol.">
        <title>Comparative genomics of Steinernema reveals deeply conserved gene regulatory networks.</title>
        <authorList>
            <person name="Dillman A.R."/>
            <person name="Macchietto M."/>
            <person name="Porter C.F."/>
            <person name="Rogers A."/>
            <person name="Williams B."/>
            <person name="Antoshechkin I."/>
            <person name="Lee M.M."/>
            <person name="Goodwin Z."/>
            <person name="Lu X."/>
            <person name="Lewis E.E."/>
            <person name="Goodrich-Blair H."/>
            <person name="Stock S.P."/>
            <person name="Adams B.J."/>
            <person name="Sternberg P.W."/>
            <person name="Mortazavi A."/>
        </authorList>
    </citation>
    <scope>NUCLEOTIDE SEQUENCE [LARGE SCALE GENOMIC DNA]</scope>
    <source>
        <strain evidence="2 3">ALL</strain>
    </source>
</reference>
<gene>
    <name evidence="2" type="ORF">L596_025483</name>
</gene>
<sequence length="109" mass="11939">MLILLSMIFAFFILPFWPSQNFTNVPKVERQTTFPKGPDAEFADSICFSALTSFAVVAFLSGAESVSRIASENAISHVLASFDSTRSSVRLVPLTPTAAAFYLFVCHIL</sequence>
<evidence type="ECO:0000313" key="3">
    <source>
        <dbReference type="Proteomes" id="UP000298663"/>
    </source>
</evidence>
<keyword evidence="3" id="KW-1185">Reference proteome</keyword>
<proteinExistence type="predicted"/>
<keyword evidence="1" id="KW-0732">Signal</keyword>
<feature type="signal peptide" evidence="1">
    <location>
        <begin position="1"/>
        <end position="18"/>
    </location>
</feature>
<protein>
    <recommendedName>
        <fullName evidence="4">Amino acid permease/ SLC12A domain-containing protein</fullName>
    </recommendedName>
</protein>
<evidence type="ECO:0000256" key="1">
    <source>
        <dbReference type="SAM" id="SignalP"/>
    </source>
</evidence>
<evidence type="ECO:0000313" key="2">
    <source>
        <dbReference type="EMBL" id="TKR65019.1"/>
    </source>
</evidence>
<comment type="caution">
    <text evidence="2">The sequence shown here is derived from an EMBL/GenBank/DDBJ whole genome shotgun (WGS) entry which is preliminary data.</text>
</comment>
<evidence type="ECO:0008006" key="4">
    <source>
        <dbReference type="Google" id="ProtNLM"/>
    </source>
</evidence>
<feature type="chain" id="PRO_5020842312" description="Amino acid permease/ SLC12A domain-containing protein" evidence="1">
    <location>
        <begin position="19"/>
        <end position="109"/>
    </location>
</feature>
<reference evidence="2 3" key="2">
    <citation type="journal article" date="2019" name="G3 (Bethesda)">
        <title>Hybrid Assembly of the Genome of the Entomopathogenic Nematode Steinernema carpocapsae Identifies the X-Chromosome.</title>
        <authorList>
            <person name="Serra L."/>
            <person name="Macchietto M."/>
            <person name="Macias-Munoz A."/>
            <person name="McGill C.J."/>
            <person name="Rodriguez I.M."/>
            <person name="Rodriguez B."/>
            <person name="Murad R."/>
            <person name="Mortazavi A."/>
        </authorList>
    </citation>
    <scope>NUCLEOTIDE SEQUENCE [LARGE SCALE GENOMIC DNA]</scope>
    <source>
        <strain evidence="2 3">ALL</strain>
    </source>
</reference>
<dbReference type="EMBL" id="AZBU02000009">
    <property type="protein sequence ID" value="TKR65019.1"/>
    <property type="molecule type" value="Genomic_DNA"/>
</dbReference>
<organism evidence="2 3">
    <name type="scientific">Steinernema carpocapsae</name>
    <name type="common">Entomopathogenic nematode</name>
    <dbReference type="NCBI Taxonomy" id="34508"/>
    <lineage>
        <taxon>Eukaryota</taxon>
        <taxon>Metazoa</taxon>
        <taxon>Ecdysozoa</taxon>
        <taxon>Nematoda</taxon>
        <taxon>Chromadorea</taxon>
        <taxon>Rhabditida</taxon>
        <taxon>Tylenchina</taxon>
        <taxon>Panagrolaimomorpha</taxon>
        <taxon>Strongyloidoidea</taxon>
        <taxon>Steinernematidae</taxon>
        <taxon>Steinernema</taxon>
    </lineage>
</organism>